<gene>
    <name evidence="3" type="ORF">DB32_005693</name>
</gene>
<dbReference type="RefSeq" id="WP_053235673.1">
    <property type="nucleotide sequence ID" value="NZ_CP011125.1"/>
</dbReference>
<protein>
    <submittedName>
        <fullName evidence="3">Uncharacterized protein</fullName>
    </submittedName>
</protein>
<keyword evidence="1" id="KW-0378">Hydrolase</keyword>
<dbReference type="EMBL" id="CP011125">
    <property type="protein sequence ID" value="AKF08544.1"/>
    <property type="molecule type" value="Genomic_DNA"/>
</dbReference>
<dbReference type="InterPro" id="IPR029058">
    <property type="entry name" value="AB_hydrolase_fold"/>
</dbReference>
<dbReference type="AlphaFoldDB" id="A0A0F6SGE3"/>
<evidence type="ECO:0000256" key="1">
    <source>
        <dbReference type="ARBA" id="ARBA00022801"/>
    </source>
</evidence>
<dbReference type="PROSITE" id="PS51257">
    <property type="entry name" value="PROKAR_LIPOPROTEIN"/>
    <property type="match status" value="1"/>
</dbReference>
<evidence type="ECO:0000313" key="3">
    <source>
        <dbReference type="EMBL" id="AKF08544.1"/>
    </source>
</evidence>
<dbReference type="GO" id="GO:0052689">
    <property type="term" value="F:carboxylic ester hydrolase activity"/>
    <property type="evidence" value="ECO:0007669"/>
    <property type="project" value="UniProtKB-ARBA"/>
</dbReference>
<dbReference type="PANTHER" id="PTHR22946:SF9">
    <property type="entry name" value="POLYKETIDE TRANSFERASE AF380"/>
    <property type="match status" value="1"/>
</dbReference>
<organism evidence="3 4">
    <name type="scientific">Sandaracinus amylolyticus</name>
    <dbReference type="NCBI Taxonomy" id="927083"/>
    <lineage>
        <taxon>Bacteria</taxon>
        <taxon>Pseudomonadati</taxon>
        <taxon>Myxococcota</taxon>
        <taxon>Polyangia</taxon>
        <taxon>Polyangiales</taxon>
        <taxon>Sandaracinaceae</taxon>
        <taxon>Sandaracinus</taxon>
    </lineage>
</organism>
<feature type="signal peptide" evidence="2">
    <location>
        <begin position="1"/>
        <end position="22"/>
    </location>
</feature>
<dbReference type="PANTHER" id="PTHR22946">
    <property type="entry name" value="DIENELACTONE HYDROLASE DOMAIN-CONTAINING PROTEIN-RELATED"/>
    <property type="match status" value="1"/>
</dbReference>
<evidence type="ECO:0000313" key="4">
    <source>
        <dbReference type="Proteomes" id="UP000034883"/>
    </source>
</evidence>
<proteinExistence type="predicted"/>
<sequence>MLRSRALLAVLAVLALSGCELFDQGDRPDGGPRPGDAGVGDPCTTGIECRAGLVCGEGSTCEPGGLGVEGAVCALTGDCGPALYCDARRVCAPAGTGEDGADCTSTSECAHGLVCTIEGFGGRCRASGSGDLNDACASTSDCLAGLSCLDVGGTRSCQSPPAITADGGVGGEIPSIPHWPGVQCQTDEGTPTAYFRVPRGTADDGDFHRLPFPNDVRRRDGHVDLSGHPTPGTALPVDVLGRHIAASEEDLDGFATNPVIYFRFSRGYDGASIGDHVRWVDITPGSPTYGQDRGLAWITTYGPITRYICPDWVAFRSGHGDPLRPGTTYAMILTRGITAAEGGPAFERDEDFDAVMSDTAPSDAALTHAWSAYAPLRAFAASGAIDASTILNAAVFTTQTVEHVVPALRDVIRARPVPALSDVTTCGEGVTSPCDDGTDQRRCGAPSAAFTEIHARITVPIFQSGTAPYEDPDDGGGIELASDGSASVVREEPICMVMTIPTAARPEGGYPVVITAHGTGGSFTGSVGTLAETWASAGAAMIAIDMPQHGARRGGSTRDPENLVFNFANPRAARDVWLQGAADLMALVRFAEGHADDTIDFDASRIVVWGHSQGATHASLMAPWEPGVRAVLFSGLGGDLTESLLTKTEPVNIARVVPIALLDPDGAGNLAVGDYHPALALVQAFYERVDPVNLGRRMWREPFEGDTGREIFMTYGLGDSYSPERTMSAFARSAALPLVLPERVAIGLPTIASPARGNVTVGGTTRTIGLRQYAPPDGVDGHFVSTRSDEGRADATRFVLEALAGETPTIGE</sequence>
<keyword evidence="4" id="KW-1185">Reference proteome</keyword>
<keyword evidence="2" id="KW-0732">Signal</keyword>
<name>A0A0F6SGE3_9BACT</name>
<dbReference type="InterPro" id="IPR050261">
    <property type="entry name" value="FrsA_esterase"/>
</dbReference>
<dbReference type="OrthoDB" id="581066at2"/>
<dbReference type="Gene3D" id="3.40.50.1820">
    <property type="entry name" value="alpha/beta hydrolase"/>
    <property type="match status" value="1"/>
</dbReference>
<evidence type="ECO:0000256" key="2">
    <source>
        <dbReference type="SAM" id="SignalP"/>
    </source>
</evidence>
<reference evidence="3 4" key="1">
    <citation type="submission" date="2015-03" db="EMBL/GenBank/DDBJ databases">
        <title>Genome assembly of Sandaracinus amylolyticus DSM 53668.</title>
        <authorList>
            <person name="Sharma G."/>
            <person name="Subramanian S."/>
        </authorList>
    </citation>
    <scope>NUCLEOTIDE SEQUENCE [LARGE SCALE GENOMIC DNA]</scope>
    <source>
        <strain evidence="3 4">DSM 53668</strain>
    </source>
</reference>
<accession>A0A0F6SGE3</accession>
<dbReference type="STRING" id="927083.DB32_005693"/>
<dbReference type="Proteomes" id="UP000034883">
    <property type="component" value="Chromosome"/>
</dbReference>
<dbReference type="SUPFAM" id="SSF53474">
    <property type="entry name" value="alpha/beta-Hydrolases"/>
    <property type="match status" value="1"/>
</dbReference>
<dbReference type="KEGG" id="samy:DB32_005693"/>
<feature type="chain" id="PRO_5002510018" evidence="2">
    <location>
        <begin position="23"/>
        <end position="812"/>
    </location>
</feature>